<feature type="domain" description="NAD(P)-binding" evidence="1">
    <location>
        <begin position="24"/>
        <end position="334"/>
    </location>
</feature>
<dbReference type="Gene3D" id="3.90.25.10">
    <property type="entry name" value="UDP-galactose 4-epimerase, domain 1"/>
    <property type="match status" value="1"/>
</dbReference>
<evidence type="ECO:0000313" key="2">
    <source>
        <dbReference type="EMBL" id="MCM2678949.1"/>
    </source>
</evidence>
<keyword evidence="3" id="KW-1185">Reference proteome</keyword>
<gene>
    <name evidence="2" type="primary">rfbG</name>
    <name evidence="2" type="ORF">NAF29_04570</name>
</gene>
<dbReference type="AlphaFoldDB" id="A0AA41W4S7"/>
<proteinExistence type="predicted"/>
<dbReference type="InterPro" id="IPR036291">
    <property type="entry name" value="NAD(P)-bd_dom_sf"/>
</dbReference>
<dbReference type="InterPro" id="IPR016040">
    <property type="entry name" value="NAD(P)-bd_dom"/>
</dbReference>
<evidence type="ECO:0000259" key="1">
    <source>
        <dbReference type="Pfam" id="PF16363"/>
    </source>
</evidence>
<dbReference type="EC" id="4.2.1.45" evidence="2"/>
<accession>A0AA41W4S7</accession>
<dbReference type="SUPFAM" id="SSF51735">
    <property type="entry name" value="NAD(P)-binding Rossmann-fold domains"/>
    <property type="match status" value="1"/>
</dbReference>
<dbReference type="GO" id="GO:0047733">
    <property type="term" value="F:CDP-glucose 4,6-dehydratase activity"/>
    <property type="evidence" value="ECO:0007669"/>
    <property type="project" value="UniProtKB-EC"/>
</dbReference>
<keyword evidence="2" id="KW-0456">Lyase</keyword>
<dbReference type="InterPro" id="IPR013445">
    <property type="entry name" value="CDP_4_6_deHydtase"/>
</dbReference>
<dbReference type="EMBL" id="JAMQGP010000002">
    <property type="protein sequence ID" value="MCM2678949.1"/>
    <property type="molecule type" value="Genomic_DNA"/>
</dbReference>
<dbReference type="PANTHER" id="PTHR43000">
    <property type="entry name" value="DTDP-D-GLUCOSE 4,6-DEHYDRATASE-RELATED"/>
    <property type="match status" value="1"/>
</dbReference>
<comment type="caution">
    <text evidence="2">The sequence shown here is derived from an EMBL/GenBank/DDBJ whole genome shotgun (WGS) entry which is preliminary data.</text>
</comment>
<sequence length="374" mass="41803">MEVQQGALEGVGIVMSFWQNRRVFITGHTGFKGAWLSQWLLQMGAQVHGYALPPESSNSLFSILQLETRMNHILGDIRDSEGLTKALVEAKADVVFHLAAQPLVIDGYKFPVDTFDVNTMGTVHLLEAVRQCKSVRSVVVITTDKVYEPSTLGTPHMESDPLGGYDPYSASKACTELVVQSYRRSFFNEHGRVGIATARAGNVIGGGDFAEHRLIPDICKAWSQAKPLVIRQPRAVRPWQHVLDALHGYLLLAQQMFHTPQISALAWNFGPAQADMWPVEAIVKHMQEQWQLRTKQEVSVQIEAAVYHENPSLLLDSHKAHTNLDWQPVWSLSTALDYSLQWYLAWANSADLMAVTESQINTFMQGVVTDATRL</sequence>
<protein>
    <submittedName>
        <fullName evidence="2">CDP-glucose 4,6-dehydratase</fullName>
        <ecNumber evidence="2">4.2.1.45</ecNumber>
    </submittedName>
</protein>
<evidence type="ECO:0000313" key="3">
    <source>
        <dbReference type="Proteomes" id="UP001165393"/>
    </source>
</evidence>
<name>A0AA41W4S7_9GAMM</name>
<dbReference type="Proteomes" id="UP001165393">
    <property type="component" value="Unassembled WGS sequence"/>
</dbReference>
<dbReference type="NCBIfam" id="TIGR02622">
    <property type="entry name" value="CDP_4_6_dhtase"/>
    <property type="match status" value="1"/>
</dbReference>
<organism evidence="2 3">
    <name type="scientific">Echinimonas agarilytica</name>
    <dbReference type="NCBI Taxonomy" id="1215918"/>
    <lineage>
        <taxon>Bacteria</taxon>
        <taxon>Pseudomonadati</taxon>
        <taxon>Pseudomonadota</taxon>
        <taxon>Gammaproteobacteria</taxon>
        <taxon>Alteromonadales</taxon>
        <taxon>Echinimonadaceae</taxon>
        <taxon>Echinimonas</taxon>
    </lineage>
</organism>
<dbReference type="RefSeq" id="WP_251260319.1">
    <property type="nucleotide sequence ID" value="NZ_JAMQGP010000002.1"/>
</dbReference>
<dbReference type="Gene3D" id="3.40.50.720">
    <property type="entry name" value="NAD(P)-binding Rossmann-like Domain"/>
    <property type="match status" value="1"/>
</dbReference>
<dbReference type="Pfam" id="PF16363">
    <property type="entry name" value="GDP_Man_Dehyd"/>
    <property type="match status" value="1"/>
</dbReference>
<reference evidence="2 3" key="1">
    <citation type="journal article" date="2013" name="Antonie Van Leeuwenhoek">
        <title>Echinimonas agarilytica gen. nov., sp. nov., a new gammaproteobacterium isolated from the sea urchin Strongylocentrotus intermedius.</title>
        <authorList>
            <person name="Nedashkovskaya O.I."/>
            <person name="Stenkova A.M."/>
            <person name="Zhukova N.V."/>
            <person name="Van Trappen S."/>
            <person name="Lee J.S."/>
            <person name="Kim S.B."/>
        </authorList>
    </citation>
    <scope>NUCLEOTIDE SEQUENCE [LARGE SCALE GENOMIC DNA]</scope>
    <source>
        <strain evidence="2 3">KMM 6351</strain>
    </source>
</reference>